<evidence type="ECO:0000313" key="4">
    <source>
        <dbReference type="Proteomes" id="UP000288805"/>
    </source>
</evidence>
<dbReference type="EMBL" id="QGNW01000085">
    <property type="protein sequence ID" value="RVW99873.1"/>
    <property type="molecule type" value="Genomic_DNA"/>
</dbReference>
<dbReference type="Pfam" id="PF14244">
    <property type="entry name" value="Retrotran_gag_3"/>
    <property type="match status" value="1"/>
</dbReference>
<dbReference type="AlphaFoldDB" id="A0A438DXV9"/>
<comment type="caution">
    <text evidence="2">The sequence shown here is derived from an EMBL/GenBank/DDBJ whole genome shotgun (WGS) entry which is preliminary data.</text>
</comment>
<dbReference type="EMBL" id="QGNW01001460">
    <property type="protein sequence ID" value="RVW40351.1"/>
    <property type="molecule type" value="Genomic_DNA"/>
</dbReference>
<evidence type="ECO:0000313" key="3">
    <source>
        <dbReference type="EMBL" id="RVW99873.1"/>
    </source>
</evidence>
<proteinExistence type="predicted"/>
<name>A0A438DXV9_VITVI</name>
<organism evidence="2 4">
    <name type="scientific">Vitis vinifera</name>
    <name type="common">Grape</name>
    <dbReference type="NCBI Taxonomy" id="29760"/>
    <lineage>
        <taxon>Eukaryota</taxon>
        <taxon>Viridiplantae</taxon>
        <taxon>Streptophyta</taxon>
        <taxon>Embryophyta</taxon>
        <taxon>Tracheophyta</taxon>
        <taxon>Spermatophyta</taxon>
        <taxon>Magnoliopsida</taxon>
        <taxon>eudicotyledons</taxon>
        <taxon>Gunneridae</taxon>
        <taxon>Pentapetalae</taxon>
        <taxon>rosids</taxon>
        <taxon>Vitales</taxon>
        <taxon>Vitaceae</taxon>
        <taxon>Viteae</taxon>
        <taxon>Vitis</taxon>
    </lineage>
</organism>
<sequence length="96" mass="10543">MVKTATAEASKGSVTTGEAIKSIQNDSTALSNEAEHLSVISLNSLQLTVHKLNGKNYLEWAQMVKLVIDEKGKLGHLIGEVKKPENNNSRLKNWRS</sequence>
<gene>
    <name evidence="3" type="ORF">CK203_029281</name>
    <name evidence="2" type="ORF">CK203_092436</name>
</gene>
<protein>
    <recommendedName>
        <fullName evidence="1">Retrotransposon Copia-like N-terminal domain-containing protein</fullName>
    </recommendedName>
</protein>
<feature type="domain" description="Retrotransposon Copia-like N-terminal" evidence="1">
    <location>
        <begin position="44"/>
        <end position="85"/>
    </location>
</feature>
<evidence type="ECO:0000259" key="1">
    <source>
        <dbReference type="Pfam" id="PF14244"/>
    </source>
</evidence>
<accession>A0A438DXV9</accession>
<dbReference type="InterPro" id="IPR029472">
    <property type="entry name" value="Copia-like_N"/>
</dbReference>
<reference evidence="2 4" key="1">
    <citation type="journal article" date="2018" name="PLoS Genet.">
        <title>Population sequencing reveals clonal diversity and ancestral inbreeding in the grapevine cultivar Chardonnay.</title>
        <authorList>
            <person name="Roach M.J."/>
            <person name="Johnson D.L."/>
            <person name="Bohlmann J."/>
            <person name="van Vuuren H.J."/>
            <person name="Jones S.J."/>
            <person name="Pretorius I.S."/>
            <person name="Schmidt S.A."/>
            <person name="Borneman A.R."/>
        </authorList>
    </citation>
    <scope>NUCLEOTIDE SEQUENCE [LARGE SCALE GENOMIC DNA]</scope>
    <source>
        <strain evidence="4">cv. Chardonnay</strain>
        <strain evidence="2">I10V1</strain>
        <tissue evidence="2">Leaf</tissue>
    </source>
</reference>
<evidence type="ECO:0000313" key="2">
    <source>
        <dbReference type="EMBL" id="RVW40351.1"/>
    </source>
</evidence>
<dbReference type="Proteomes" id="UP000288805">
    <property type="component" value="Unassembled WGS sequence"/>
</dbReference>